<feature type="transmembrane region" description="Helical" evidence="7">
    <location>
        <begin position="250"/>
        <end position="275"/>
    </location>
</feature>
<reference evidence="9 10" key="1">
    <citation type="submission" date="2020-07" db="EMBL/GenBank/DDBJ databases">
        <title>Sequencing the genomes of 1000 actinobacteria strains.</title>
        <authorList>
            <person name="Klenk H.-P."/>
        </authorList>
    </citation>
    <scope>NUCLEOTIDE SEQUENCE [LARGE SCALE GENOMIC DNA]</scope>
    <source>
        <strain evidence="9 10">DSM 44749</strain>
    </source>
</reference>
<keyword evidence="6 7" id="KW-0472">Membrane</keyword>
<dbReference type="PROSITE" id="PS50850">
    <property type="entry name" value="MFS"/>
    <property type="match status" value="1"/>
</dbReference>
<dbReference type="Proteomes" id="UP000549695">
    <property type="component" value="Unassembled WGS sequence"/>
</dbReference>
<feature type="transmembrane region" description="Helical" evidence="7">
    <location>
        <begin position="409"/>
        <end position="429"/>
    </location>
</feature>
<evidence type="ECO:0000256" key="2">
    <source>
        <dbReference type="ARBA" id="ARBA00022448"/>
    </source>
</evidence>
<feature type="transmembrane region" description="Helical" evidence="7">
    <location>
        <begin position="87"/>
        <end position="107"/>
    </location>
</feature>
<evidence type="ECO:0000313" key="10">
    <source>
        <dbReference type="Proteomes" id="UP000549695"/>
    </source>
</evidence>
<evidence type="ECO:0000259" key="8">
    <source>
        <dbReference type="PROSITE" id="PS50850"/>
    </source>
</evidence>
<proteinExistence type="predicted"/>
<dbReference type="Gene3D" id="1.20.1250.20">
    <property type="entry name" value="MFS general substrate transporter like domains"/>
    <property type="match status" value="1"/>
</dbReference>
<keyword evidence="3" id="KW-1003">Cell membrane</keyword>
<feature type="transmembrane region" description="Helical" evidence="7">
    <location>
        <begin position="382"/>
        <end position="403"/>
    </location>
</feature>
<evidence type="ECO:0000256" key="5">
    <source>
        <dbReference type="ARBA" id="ARBA00022989"/>
    </source>
</evidence>
<feature type="transmembrane region" description="Helical" evidence="7">
    <location>
        <begin position="188"/>
        <end position="207"/>
    </location>
</feature>
<feature type="transmembrane region" description="Helical" evidence="7">
    <location>
        <begin position="42"/>
        <end position="66"/>
    </location>
</feature>
<dbReference type="GO" id="GO:0005886">
    <property type="term" value="C:plasma membrane"/>
    <property type="evidence" value="ECO:0007669"/>
    <property type="project" value="UniProtKB-SubCell"/>
</dbReference>
<keyword evidence="5 7" id="KW-1133">Transmembrane helix</keyword>
<dbReference type="PROSITE" id="PS00216">
    <property type="entry name" value="SUGAR_TRANSPORT_1"/>
    <property type="match status" value="1"/>
</dbReference>
<dbReference type="PANTHER" id="PTHR43045">
    <property type="entry name" value="SHIKIMATE TRANSPORTER"/>
    <property type="match status" value="1"/>
</dbReference>
<evidence type="ECO:0000256" key="6">
    <source>
        <dbReference type="ARBA" id="ARBA00023136"/>
    </source>
</evidence>
<organism evidence="9 10">
    <name type="scientific">Pseudonocardia alni</name>
    <name type="common">Amycolata alni</name>
    <dbReference type="NCBI Taxonomy" id="33907"/>
    <lineage>
        <taxon>Bacteria</taxon>
        <taxon>Bacillati</taxon>
        <taxon>Actinomycetota</taxon>
        <taxon>Actinomycetes</taxon>
        <taxon>Pseudonocardiales</taxon>
        <taxon>Pseudonocardiaceae</taxon>
        <taxon>Pseudonocardia</taxon>
    </lineage>
</organism>
<feature type="transmembrane region" description="Helical" evidence="7">
    <location>
        <begin position="151"/>
        <end position="176"/>
    </location>
</feature>
<dbReference type="CDD" id="cd17369">
    <property type="entry name" value="MFS_ShiA_like"/>
    <property type="match status" value="1"/>
</dbReference>
<evidence type="ECO:0000256" key="4">
    <source>
        <dbReference type="ARBA" id="ARBA00022692"/>
    </source>
</evidence>
<accession>A0A852W199</accession>
<protein>
    <submittedName>
        <fullName evidence="9">Metabolite-proton symporter</fullName>
    </submittedName>
</protein>
<dbReference type="InterPro" id="IPR036259">
    <property type="entry name" value="MFS_trans_sf"/>
</dbReference>
<evidence type="ECO:0000313" key="9">
    <source>
        <dbReference type="EMBL" id="NYG02140.1"/>
    </source>
</evidence>
<dbReference type="GO" id="GO:0022857">
    <property type="term" value="F:transmembrane transporter activity"/>
    <property type="evidence" value="ECO:0007669"/>
    <property type="project" value="InterPro"/>
</dbReference>
<dbReference type="PANTHER" id="PTHR43045:SF2">
    <property type="entry name" value="INNER MEMBRANE METABOLITE TRANSPORT PROTEIN YHJE"/>
    <property type="match status" value="1"/>
</dbReference>
<dbReference type="GeneID" id="98052189"/>
<name>A0A852W199_PSEA5</name>
<comment type="caution">
    <text evidence="9">The sequence shown here is derived from an EMBL/GenBank/DDBJ whole genome shotgun (WGS) entry which is preliminary data.</text>
</comment>
<sequence>MTTTPAPVPLRRVAAASCAGTTIEFYDFFIYGTAAALVFPKVFFPALGSTAGTVASFATFAVAFFARPVGAIVFGHYGDRIGRKKTLISTLLLMGIATVLIGLLPGAETIGVAAPLILVFLRFCQGFAVGGEWAGATLLTAEYAPKEKRGLYGVFPQLGPAIAFALSSGTFLVTGLVMGDTDDAFLTYGWRIPFLLSILLVGVGLWVRLSIEETPAFAEARRRAAAEAAALDRSKRLPFLEAVRAQPREVLLSAGALSMLFAFFYMGTAYLTAYGTNPQGAALDRPVVLGIGIAAAVVFGLAIVAAGMLSDRFGRRAVIRTSCVAGIVWALALFPLLDTGSATAFAIGLCGTLVIFAVAYGPAGSYLPELFSARHRYTGAGLGYNLAGVLGGAIPPLVAPGLAAAYGSIAIGVMLSLIGVISLVCVSLLHETRNVALEHERPATAPTTV</sequence>
<keyword evidence="4 7" id="KW-0812">Transmembrane</keyword>
<dbReference type="AlphaFoldDB" id="A0A852W199"/>
<gene>
    <name evidence="9" type="ORF">HDA37_002425</name>
</gene>
<comment type="subcellular location">
    <subcellularLocation>
        <location evidence="1">Cell membrane</location>
        <topology evidence="1">Multi-pass membrane protein</topology>
    </subcellularLocation>
</comment>
<dbReference type="SUPFAM" id="SSF103473">
    <property type="entry name" value="MFS general substrate transporter"/>
    <property type="match status" value="1"/>
</dbReference>
<keyword evidence="2" id="KW-0813">Transport</keyword>
<evidence type="ECO:0000256" key="1">
    <source>
        <dbReference type="ARBA" id="ARBA00004651"/>
    </source>
</evidence>
<feature type="domain" description="Major facilitator superfamily (MFS) profile" evidence="8">
    <location>
        <begin position="13"/>
        <end position="434"/>
    </location>
</feature>
<keyword evidence="10" id="KW-1185">Reference proteome</keyword>
<dbReference type="Pfam" id="PF00083">
    <property type="entry name" value="Sugar_tr"/>
    <property type="match status" value="1"/>
</dbReference>
<feature type="transmembrane region" description="Helical" evidence="7">
    <location>
        <begin position="343"/>
        <end position="361"/>
    </location>
</feature>
<evidence type="ECO:0000256" key="3">
    <source>
        <dbReference type="ARBA" id="ARBA00022475"/>
    </source>
</evidence>
<feature type="transmembrane region" description="Helical" evidence="7">
    <location>
        <begin position="113"/>
        <end position="139"/>
    </location>
</feature>
<feature type="transmembrane region" description="Helical" evidence="7">
    <location>
        <begin position="287"/>
        <end position="310"/>
    </location>
</feature>
<dbReference type="EMBL" id="JACCCZ010000001">
    <property type="protein sequence ID" value="NYG02140.1"/>
    <property type="molecule type" value="Genomic_DNA"/>
</dbReference>
<feature type="transmembrane region" description="Helical" evidence="7">
    <location>
        <begin position="317"/>
        <end position="337"/>
    </location>
</feature>
<dbReference type="InterPro" id="IPR005829">
    <property type="entry name" value="Sugar_transporter_CS"/>
</dbReference>
<dbReference type="RefSeq" id="WP_073577535.1">
    <property type="nucleotide sequence ID" value="NZ_BAAAJZ010000001.1"/>
</dbReference>
<evidence type="ECO:0000256" key="7">
    <source>
        <dbReference type="SAM" id="Phobius"/>
    </source>
</evidence>
<dbReference type="InterPro" id="IPR005828">
    <property type="entry name" value="MFS_sugar_transport-like"/>
</dbReference>
<dbReference type="InterPro" id="IPR020846">
    <property type="entry name" value="MFS_dom"/>
</dbReference>